<dbReference type="AlphaFoldDB" id="A0A317SGS1"/>
<evidence type="ECO:0000313" key="2">
    <source>
        <dbReference type="EMBL" id="PWW73418.1"/>
    </source>
</evidence>
<organism evidence="2 3">
    <name type="scientific">Tuber magnatum</name>
    <name type="common">white Piedmont truffle</name>
    <dbReference type="NCBI Taxonomy" id="42249"/>
    <lineage>
        <taxon>Eukaryota</taxon>
        <taxon>Fungi</taxon>
        <taxon>Dikarya</taxon>
        <taxon>Ascomycota</taxon>
        <taxon>Pezizomycotina</taxon>
        <taxon>Pezizomycetes</taxon>
        <taxon>Pezizales</taxon>
        <taxon>Tuberaceae</taxon>
        <taxon>Tuber</taxon>
    </lineage>
</organism>
<sequence length="81" mass="9047">MITWLYHTVQSSSILHSQAFPTGTDATDESSPPLHPPRNQLNKIEQESTEQKNKTRKGKQKGTIPPSYVIISHSTLLFVSS</sequence>
<feature type="region of interest" description="Disordered" evidence="1">
    <location>
        <begin position="16"/>
        <end position="66"/>
    </location>
</feature>
<gene>
    <name evidence="2" type="ORF">C7212DRAFT_334101</name>
</gene>
<reference evidence="2 3" key="1">
    <citation type="submission" date="2018-03" db="EMBL/GenBank/DDBJ databases">
        <title>Genomes of Pezizomycetes fungi and the evolution of truffles.</title>
        <authorList>
            <person name="Murat C."/>
            <person name="Payen T."/>
            <person name="Noel B."/>
            <person name="Kuo A."/>
            <person name="Martin F.M."/>
        </authorList>
    </citation>
    <scope>NUCLEOTIDE SEQUENCE [LARGE SCALE GENOMIC DNA]</scope>
    <source>
        <strain evidence="2">091103-1</strain>
    </source>
</reference>
<dbReference type="EMBL" id="PYWC01000080">
    <property type="protein sequence ID" value="PWW73418.1"/>
    <property type="molecule type" value="Genomic_DNA"/>
</dbReference>
<keyword evidence="3" id="KW-1185">Reference proteome</keyword>
<name>A0A317SGS1_9PEZI</name>
<evidence type="ECO:0000256" key="1">
    <source>
        <dbReference type="SAM" id="MobiDB-lite"/>
    </source>
</evidence>
<proteinExistence type="predicted"/>
<evidence type="ECO:0000313" key="3">
    <source>
        <dbReference type="Proteomes" id="UP000246991"/>
    </source>
</evidence>
<dbReference type="Proteomes" id="UP000246991">
    <property type="component" value="Unassembled WGS sequence"/>
</dbReference>
<accession>A0A317SGS1</accession>
<feature type="compositionally biased region" description="Polar residues" evidence="1">
    <location>
        <begin position="16"/>
        <end position="25"/>
    </location>
</feature>
<feature type="compositionally biased region" description="Basic and acidic residues" evidence="1">
    <location>
        <begin position="44"/>
        <end position="53"/>
    </location>
</feature>
<comment type="caution">
    <text evidence="2">The sequence shown here is derived from an EMBL/GenBank/DDBJ whole genome shotgun (WGS) entry which is preliminary data.</text>
</comment>
<protein>
    <submittedName>
        <fullName evidence="2">Uncharacterized protein</fullName>
    </submittedName>
</protein>
<feature type="non-terminal residue" evidence="2">
    <location>
        <position position="81"/>
    </location>
</feature>